<organism evidence="2 3">
    <name type="scientific">Tanacetum coccineum</name>
    <dbReference type="NCBI Taxonomy" id="301880"/>
    <lineage>
        <taxon>Eukaryota</taxon>
        <taxon>Viridiplantae</taxon>
        <taxon>Streptophyta</taxon>
        <taxon>Embryophyta</taxon>
        <taxon>Tracheophyta</taxon>
        <taxon>Spermatophyta</taxon>
        <taxon>Magnoliopsida</taxon>
        <taxon>eudicotyledons</taxon>
        <taxon>Gunneridae</taxon>
        <taxon>Pentapetalae</taxon>
        <taxon>asterids</taxon>
        <taxon>campanulids</taxon>
        <taxon>Asterales</taxon>
        <taxon>Asteraceae</taxon>
        <taxon>Asteroideae</taxon>
        <taxon>Anthemideae</taxon>
        <taxon>Anthemidinae</taxon>
        <taxon>Tanacetum</taxon>
    </lineage>
</organism>
<gene>
    <name evidence="2" type="ORF">Tco_0725119</name>
</gene>
<dbReference type="PANTHER" id="PTHR11439">
    <property type="entry name" value="GAG-POL-RELATED RETROTRANSPOSON"/>
    <property type="match status" value="1"/>
</dbReference>
<name>A0ABQ4YC77_9ASTR</name>
<evidence type="ECO:0000313" key="3">
    <source>
        <dbReference type="Proteomes" id="UP001151760"/>
    </source>
</evidence>
<dbReference type="CDD" id="cd09272">
    <property type="entry name" value="RNase_HI_RT_Ty1"/>
    <property type="match status" value="1"/>
</dbReference>
<reference evidence="2" key="1">
    <citation type="journal article" date="2022" name="Int. J. Mol. Sci.">
        <title>Draft Genome of Tanacetum Coccineum: Genomic Comparison of Closely Related Tanacetum-Family Plants.</title>
        <authorList>
            <person name="Yamashiro T."/>
            <person name="Shiraishi A."/>
            <person name="Nakayama K."/>
            <person name="Satake H."/>
        </authorList>
    </citation>
    <scope>NUCLEOTIDE SEQUENCE</scope>
</reference>
<accession>A0ABQ4YC77</accession>
<reference evidence="2" key="2">
    <citation type="submission" date="2022-01" db="EMBL/GenBank/DDBJ databases">
        <authorList>
            <person name="Yamashiro T."/>
            <person name="Shiraishi A."/>
            <person name="Satake H."/>
            <person name="Nakayama K."/>
        </authorList>
    </citation>
    <scope>NUCLEOTIDE SEQUENCE</scope>
</reference>
<comment type="caution">
    <text evidence="2">The sequence shown here is derived from an EMBL/GenBank/DDBJ whole genome shotgun (WGS) entry which is preliminary data.</text>
</comment>
<dbReference type="PANTHER" id="PTHR11439:SF495">
    <property type="entry name" value="REVERSE TRANSCRIPTASE, RNA-DEPENDENT DNA POLYMERASE-RELATED"/>
    <property type="match status" value="1"/>
</dbReference>
<evidence type="ECO:0000313" key="2">
    <source>
        <dbReference type="EMBL" id="GJS75238.1"/>
    </source>
</evidence>
<sequence>MASGGSDRNALNPSTLGEDFFKPRITEVRFEIAAKEEKEHIVEKKIDVIIPLQGEFASPKAEGSLNADEYVGVEKVVGGGEALRIGEDGDLCNAATDEGDDTVKSGYISILNSLIGHGSLCSLQLCRTIGTTEVLIDKEVDKEVQYDVYTFRVLIPFLKRLNDQYIKKKKIKAAIMRMEQYLTHTDYALWEVIMNGDAPAIASASTEGSIPPKTAEQKLARKNELKAKRTLLLAIPNEHLLNFHGIKDAKTLWEAIKARSEGLDKTYDRFHKLISQLEIHADLDELSIDDLYNNLKVYEAKIKSQSSSSSNSQNVAFVSSNDTISTNEVVNTAHDVPVTHREKGGGDGSQMAGGPCYQRVKRFLKDRRISELQSKKLLALIRQAKTGPTRLALKSNLSQFIQFIKFKLRGLESLEARIVVHQKNKAVYEEDIAFLKYDVKVNNVTIAGTKAIVSIVRGHEKIFVKSSACWIWRPTGKVIDHISKDSGSYMPKRFDYVDPQGTPRSDQGIFDSGCSRFQVSLKRLYQMSSMGELTFFLGLQVQQKKDGIFISQYKYVADILKKFDFATVKTASTPMESNKALIKDEEANSMDVYLYRLMIRSLMYLTASRLDIMFVVCACARFQVTPKMSHLYAVKMIFRYLKGQPKLGLWYRRDYPFDLEAFSDSDYVGASLDGKSTTGGCQFLGKRLISWQCKKQTIVANSTTEADYVAAANCCGQVLWIQNQMLDYGFNFMNTKLYIDNESTICIVKNLVFHSKTKHIEIRHHFIRDCYKKKLIQVIKIHTDHNVADLLTKAFDVSRFNFLIASIGLLNL</sequence>
<keyword evidence="3" id="KW-1185">Reference proteome</keyword>
<dbReference type="Proteomes" id="UP001151760">
    <property type="component" value="Unassembled WGS sequence"/>
</dbReference>
<dbReference type="EMBL" id="BQNB010010290">
    <property type="protein sequence ID" value="GJS75238.1"/>
    <property type="molecule type" value="Genomic_DNA"/>
</dbReference>
<dbReference type="InterPro" id="IPR013103">
    <property type="entry name" value="RVT_2"/>
</dbReference>
<proteinExistence type="predicted"/>
<feature type="domain" description="Reverse transcriptase Ty1/copia-type" evidence="1">
    <location>
        <begin position="517"/>
        <end position="576"/>
    </location>
</feature>
<evidence type="ECO:0000259" key="1">
    <source>
        <dbReference type="Pfam" id="PF07727"/>
    </source>
</evidence>
<protein>
    <submittedName>
        <fullName evidence="2">Ribonuclease H-like domain-containing protein</fullName>
    </submittedName>
</protein>
<dbReference type="Pfam" id="PF07727">
    <property type="entry name" value="RVT_2"/>
    <property type="match status" value="1"/>
</dbReference>